<feature type="compositionally biased region" description="Low complexity" evidence="1">
    <location>
        <begin position="42"/>
        <end position="55"/>
    </location>
</feature>
<sequence length="249" mass="26165">MTPAPPSALTPESAASILTNRTALALAKSQRLIASWLPPPSSSSSPPDSSNPNPNLETEDDDDDIFTPVPELLGIGATVPTTDGAARREEMSGNERLRRQLLGRDFVAKGKRVVDGKRGGGGARVVGMGMGIGMGERGGKLRAAPPPPTRREGHGDGDGDGDGDSKDEGGRSSLGKLKRGKRKRQEERASGPVVEDSVGSGEDKAAAGGSEARRRLGKRAGNYLDEVLADRLRKKGKKRKKKKEGVVDS</sequence>
<evidence type="ECO:0000313" key="2">
    <source>
        <dbReference type="EMBL" id="CAF9905160.1"/>
    </source>
</evidence>
<proteinExistence type="predicted"/>
<evidence type="ECO:0000313" key="3">
    <source>
        <dbReference type="Proteomes" id="UP000664203"/>
    </source>
</evidence>
<dbReference type="InterPro" id="IPR021641">
    <property type="entry name" value="DUF3245"/>
</dbReference>
<evidence type="ECO:0000256" key="1">
    <source>
        <dbReference type="SAM" id="MobiDB-lite"/>
    </source>
</evidence>
<name>A0A8H3EGE8_9LECA</name>
<reference evidence="2" key="1">
    <citation type="submission" date="2021-03" db="EMBL/GenBank/DDBJ databases">
        <authorList>
            <person name="Tagirdzhanova G."/>
        </authorList>
    </citation>
    <scope>NUCLEOTIDE SEQUENCE</scope>
</reference>
<keyword evidence="3" id="KW-1185">Reference proteome</keyword>
<protein>
    <submittedName>
        <fullName evidence="2">Uncharacterized protein</fullName>
    </submittedName>
</protein>
<feature type="region of interest" description="Disordered" evidence="1">
    <location>
        <begin position="35"/>
        <end position="221"/>
    </location>
</feature>
<dbReference type="AlphaFoldDB" id="A0A8H3EGE8"/>
<accession>A0A8H3EGE8</accession>
<dbReference type="Pfam" id="PF11595">
    <property type="entry name" value="DUF3245"/>
    <property type="match status" value="1"/>
</dbReference>
<comment type="caution">
    <text evidence="2">The sequence shown here is derived from an EMBL/GenBank/DDBJ whole genome shotgun (WGS) entry which is preliminary data.</text>
</comment>
<dbReference type="EMBL" id="CAJPDR010000010">
    <property type="protein sequence ID" value="CAF9905160.1"/>
    <property type="molecule type" value="Genomic_DNA"/>
</dbReference>
<feature type="compositionally biased region" description="Basic and acidic residues" evidence="1">
    <location>
        <begin position="85"/>
        <end position="98"/>
    </location>
</feature>
<feature type="compositionally biased region" description="Basic and acidic residues" evidence="1">
    <location>
        <begin position="106"/>
        <end position="118"/>
    </location>
</feature>
<feature type="compositionally biased region" description="Gly residues" evidence="1">
    <location>
        <begin position="119"/>
        <end position="136"/>
    </location>
</feature>
<gene>
    <name evidence="2" type="ORF">ALECFALPRED_000165</name>
</gene>
<dbReference type="OrthoDB" id="3438340at2759"/>
<feature type="compositionally biased region" description="Basic and acidic residues" evidence="1">
    <location>
        <begin position="149"/>
        <end position="170"/>
    </location>
</feature>
<organism evidence="2 3">
    <name type="scientific">Alectoria fallacina</name>
    <dbReference type="NCBI Taxonomy" id="1903189"/>
    <lineage>
        <taxon>Eukaryota</taxon>
        <taxon>Fungi</taxon>
        <taxon>Dikarya</taxon>
        <taxon>Ascomycota</taxon>
        <taxon>Pezizomycotina</taxon>
        <taxon>Lecanoromycetes</taxon>
        <taxon>OSLEUM clade</taxon>
        <taxon>Lecanoromycetidae</taxon>
        <taxon>Lecanorales</taxon>
        <taxon>Lecanorineae</taxon>
        <taxon>Parmeliaceae</taxon>
        <taxon>Alectoria</taxon>
    </lineage>
</organism>
<dbReference type="Proteomes" id="UP000664203">
    <property type="component" value="Unassembled WGS sequence"/>
</dbReference>